<dbReference type="EMBL" id="JAJSOW010000003">
    <property type="protein sequence ID" value="KAI9196933.1"/>
    <property type="molecule type" value="Genomic_DNA"/>
</dbReference>
<evidence type="ECO:0000256" key="2">
    <source>
        <dbReference type="ARBA" id="ARBA00022670"/>
    </source>
</evidence>
<protein>
    <recommendedName>
        <fullName evidence="8">Peptidase A1 domain-containing protein</fullName>
    </recommendedName>
</protein>
<evidence type="ECO:0000313" key="10">
    <source>
        <dbReference type="Proteomes" id="UP001064489"/>
    </source>
</evidence>
<sequence>MASSSYFFFFSSFFFLSLLSIFPSNSSLTIPISHFHTNPSQDPYQNLNSLVSSSLTRAFHLKNPQTTTTTTRTSVSSHSYGGYSISLSFGTPPQTIPFILDTGSHLVWFPCTTHYLCNNCSFSKIQSFIPKKSSSSKILGCQNPKCSWIHDRNLKCRDCDGSDKNCTQICPPYLVLYGSGNTGGIALSETLNLPNNRTITDFLVGCSVTSSRQPAGIAGFGRGQTSLPSQLNLNKFSFCQLSHKLDDTRRTSSLLLDTGSVSAKKTSELIYTPFININNKNNNNPREFSVYYYLGLRRITVGGRHVKIPFKYLSPENDGNGGTIIDSGTTFTFMTRHVFEPLINELVSQVKKNYSRAVDAEAKTGLSPCFDISGEKTVSGFPELKFHFKGGADMSIPVENYLAVVDGDQSSTTTCFTVVSDPPEVVTGGPAIILGNFQMQNYYVEYDLRNERLGFNQQQCQ</sequence>
<evidence type="ECO:0000256" key="3">
    <source>
        <dbReference type="ARBA" id="ARBA00022750"/>
    </source>
</evidence>
<dbReference type="Proteomes" id="UP001064489">
    <property type="component" value="Chromosome 1"/>
</dbReference>
<evidence type="ECO:0000256" key="1">
    <source>
        <dbReference type="ARBA" id="ARBA00007447"/>
    </source>
</evidence>
<feature type="active site" evidence="6">
    <location>
        <position position="326"/>
    </location>
</feature>
<dbReference type="InterPro" id="IPR034161">
    <property type="entry name" value="Pepsin-like_plant"/>
</dbReference>
<dbReference type="InterPro" id="IPR021109">
    <property type="entry name" value="Peptidase_aspartic_dom_sf"/>
</dbReference>
<keyword evidence="2" id="KW-0645">Protease</keyword>
<dbReference type="InterPro" id="IPR051708">
    <property type="entry name" value="Plant_Aspart_Prot_A1"/>
</dbReference>
<organism evidence="9 10">
    <name type="scientific">Acer negundo</name>
    <name type="common">Box elder</name>
    <dbReference type="NCBI Taxonomy" id="4023"/>
    <lineage>
        <taxon>Eukaryota</taxon>
        <taxon>Viridiplantae</taxon>
        <taxon>Streptophyta</taxon>
        <taxon>Embryophyta</taxon>
        <taxon>Tracheophyta</taxon>
        <taxon>Spermatophyta</taxon>
        <taxon>Magnoliopsida</taxon>
        <taxon>eudicotyledons</taxon>
        <taxon>Gunneridae</taxon>
        <taxon>Pentapetalae</taxon>
        <taxon>rosids</taxon>
        <taxon>malvids</taxon>
        <taxon>Sapindales</taxon>
        <taxon>Sapindaceae</taxon>
        <taxon>Hippocastanoideae</taxon>
        <taxon>Acereae</taxon>
        <taxon>Acer</taxon>
    </lineage>
</organism>
<gene>
    <name evidence="9" type="ORF">LWI28_028265</name>
</gene>
<feature type="active site" evidence="6">
    <location>
        <position position="101"/>
    </location>
</feature>
<reference evidence="9" key="2">
    <citation type="submission" date="2023-02" db="EMBL/GenBank/DDBJ databases">
        <authorList>
            <person name="Swenson N.G."/>
            <person name="Wegrzyn J.L."/>
            <person name="Mcevoy S.L."/>
        </authorList>
    </citation>
    <scope>NUCLEOTIDE SEQUENCE</scope>
    <source>
        <strain evidence="9">91603</strain>
        <tissue evidence="9">Leaf</tissue>
    </source>
</reference>
<dbReference type="FunFam" id="2.40.70.10:FF:000034">
    <property type="entry name" value="Aspartyl protease family protein"/>
    <property type="match status" value="1"/>
</dbReference>
<dbReference type="InterPro" id="IPR032799">
    <property type="entry name" value="TAXi_C"/>
</dbReference>
<evidence type="ECO:0000256" key="6">
    <source>
        <dbReference type="PIRSR" id="PIRSR601461-1"/>
    </source>
</evidence>
<feature type="domain" description="Peptidase A1" evidence="8">
    <location>
        <begin position="83"/>
        <end position="456"/>
    </location>
</feature>
<accession>A0AAD5P3G3</accession>
<dbReference type="InterPro" id="IPR001461">
    <property type="entry name" value="Aspartic_peptidase_A1"/>
</dbReference>
<evidence type="ECO:0000259" key="8">
    <source>
        <dbReference type="PROSITE" id="PS51767"/>
    </source>
</evidence>
<dbReference type="GO" id="GO:0006508">
    <property type="term" value="P:proteolysis"/>
    <property type="evidence" value="ECO:0007669"/>
    <property type="project" value="UniProtKB-KW"/>
</dbReference>
<dbReference type="InterPro" id="IPR033121">
    <property type="entry name" value="PEPTIDASE_A1"/>
</dbReference>
<dbReference type="Pfam" id="PF14543">
    <property type="entry name" value="TAXi_N"/>
    <property type="match status" value="1"/>
</dbReference>
<evidence type="ECO:0000256" key="4">
    <source>
        <dbReference type="ARBA" id="ARBA00022801"/>
    </source>
</evidence>
<dbReference type="AlphaFoldDB" id="A0AAD5P3G3"/>
<evidence type="ECO:0000256" key="7">
    <source>
        <dbReference type="SAM" id="SignalP"/>
    </source>
</evidence>
<keyword evidence="5" id="KW-0325">Glycoprotein</keyword>
<dbReference type="Gene3D" id="2.40.70.10">
    <property type="entry name" value="Acid Proteases"/>
    <property type="match status" value="2"/>
</dbReference>
<keyword evidence="4" id="KW-0378">Hydrolase</keyword>
<evidence type="ECO:0000256" key="5">
    <source>
        <dbReference type="ARBA" id="ARBA00023180"/>
    </source>
</evidence>
<keyword evidence="10" id="KW-1185">Reference proteome</keyword>
<dbReference type="PANTHER" id="PTHR47967:SF36">
    <property type="entry name" value="PEPTIDASE A1 DOMAIN-CONTAINING PROTEIN"/>
    <property type="match status" value="1"/>
</dbReference>
<dbReference type="CDD" id="cd05476">
    <property type="entry name" value="pepsin_A_like_plant"/>
    <property type="match status" value="1"/>
</dbReference>
<dbReference type="PANTHER" id="PTHR47967">
    <property type="entry name" value="OS07G0603500 PROTEIN-RELATED"/>
    <property type="match status" value="1"/>
</dbReference>
<evidence type="ECO:0000313" key="9">
    <source>
        <dbReference type="EMBL" id="KAI9196933.1"/>
    </source>
</evidence>
<keyword evidence="7" id="KW-0732">Signal</keyword>
<keyword evidence="3" id="KW-0064">Aspartyl protease</keyword>
<comment type="caution">
    <text evidence="9">The sequence shown here is derived from an EMBL/GenBank/DDBJ whole genome shotgun (WGS) entry which is preliminary data.</text>
</comment>
<feature type="chain" id="PRO_5042289474" description="Peptidase A1 domain-containing protein" evidence="7">
    <location>
        <begin position="28"/>
        <end position="461"/>
    </location>
</feature>
<dbReference type="GO" id="GO:0004190">
    <property type="term" value="F:aspartic-type endopeptidase activity"/>
    <property type="evidence" value="ECO:0007669"/>
    <property type="project" value="UniProtKB-KW"/>
</dbReference>
<reference evidence="9" key="1">
    <citation type="journal article" date="2022" name="Plant J.">
        <title>Strategies of tolerance reflected in two North American maple genomes.</title>
        <authorList>
            <person name="McEvoy S.L."/>
            <person name="Sezen U.U."/>
            <person name="Trouern-Trend A."/>
            <person name="McMahon S.M."/>
            <person name="Schaberg P.G."/>
            <person name="Yang J."/>
            <person name="Wegrzyn J.L."/>
            <person name="Swenson N.G."/>
        </authorList>
    </citation>
    <scope>NUCLEOTIDE SEQUENCE</scope>
    <source>
        <strain evidence="9">91603</strain>
    </source>
</reference>
<dbReference type="PRINTS" id="PR00792">
    <property type="entry name" value="PEPSIN"/>
</dbReference>
<dbReference type="InterPro" id="IPR032861">
    <property type="entry name" value="TAXi_N"/>
</dbReference>
<dbReference type="Pfam" id="PF14541">
    <property type="entry name" value="TAXi_C"/>
    <property type="match status" value="1"/>
</dbReference>
<dbReference type="GO" id="GO:0005576">
    <property type="term" value="C:extracellular region"/>
    <property type="evidence" value="ECO:0007669"/>
    <property type="project" value="TreeGrafter"/>
</dbReference>
<comment type="similarity">
    <text evidence="1">Belongs to the peptidase A1 family.</text>
</comment>
<dbReference type="SUPFAM" id="SSF50630">
    <property type="entry name" value="Acid proteases"/>
    <property type="match status" value="1"/>
</dbReference>
<feature type="signal peptide" evidence="7">
    <location>
        <begin position="1"/>
        <end position="27"/>
    </location>
</feature>
<proteinExistence type="inferred from homology"/>
<dbReference type="PROSITE" id="PS51767">
    <property type="entry name" value="PEPTIDASE_A1"/>
    <property type="match status" value="1"/>
</dbReference>
<name>A0AAD5P3G3_ACENE</name>